<dbReference type="Gene3D" id="3.40.1620.10">
    <property type="entry name" value="YefM-like domain"/>
    <property type="match status" value="1"/>
</dbReference>
<gene>
    <name evidence="3" type="ORF">EI684_10930</name>
</gene>
<reference evidence="3 4" key="1">
    <citation type="submission" date="2018-12" db="EMBL/GenBank/DDBJ databases">
        <title>Genome Sequence of Candidatus Viridilinea halotolerans isolated from saline sulfide-rich spring.</title>
        <authorList>
            <person name="Grouzdev D.S."/>
            <person name="Burganskaya E.I."/>
            <person name="Krutkina M.S."/>
            <person name="Sukhacheva M.V."/>
            <person name="Gorlenko V.M."/>
        </authorList>
    </citation>
    <scope>NUCLEOTIDE SEQUENCE [LARGE SCALE GENOMIC DNA]</scope>
    <source>
        <strain evidence="3">Chok-6</strain>
    </source>
</reference>
<dbReference type="EMBL" id="RSAS01000427">
    <property type="protein sequence ID" value="RRR71837.1"/>
    <property type="molecule type" value="Genomic_DNA"/>
</dbReference>
<name>A0A426TZK4_9CHLR</name>
<accession>A0A426TZK4</accession>
<dbReference type="Proteomes" id="UP000280307">
    <property type="component" value="Unassembled WGS sequence"/>
</dbReference>
<evidence type="ECO:0000256" key="2">
    <source>
        <dbReference type="RuleBase" id="RU362080"/>
    </source>
</evidence>
<sequence>MMSKRYSIAEARHNLAAIVHELEAQPCIELTRRGEPVAVLLAYDAYHRMQTRGDFWHAYTSFRIAFTNDVGSSEADVWRDLRDRSPGREVNL</sequence>
<evidence type="ECO:0000313" key="4">
    <source>
        <dbReference type="Proteomes" id="UP000280307"/>
    </source>
</evidence>
<comment type="caution">
    <text evidence="3">The sequence shown here is derived from an EMBL/GenBank/DDBJ whole genome shotgun (WGS) entry which is preliminary data.</text>
</comment>
<protein>
    <recommendedName>
        <fullName evidence="2">Antitoxin</fullName>
    </recommendedName>
</protein>
<dbReference type="Pfam" id="PF02604">
    <property type="entry name" value="PhdYeFM_antitox"/>
    <property type="match status" value="1"/>
</dbReference>
<dbReference type="AlphaFoldDB" id="A0A426TZK4"/>
<comment type="function">
    <text evidence="2">Antitoxin component of a type II toxin-antitoxin (TA) system.</text>
</comment>
<organism evidence="3 4">
    <name type="scientific">Candidatus Viridilinea halotolerans</name>
    <dbReference type="NCBI Taxonomy" id="2491704"/>
    <lineage>
        <taxon>Bacteria</taxon>
        <taxon>Bacillati</taxon>
        <taxon>Chloroflexota</taxon>
        <taxon>Chloroflexia</taxon>
        <taxon>Chloroflexales</taxon>
        <taxon>Chloroflexineae</taxon>
        <taxon>Oscillochloridaceae</taxon>
        <taxon>Candidatus Viridilinea</taxon>
    </lineage>
</organism>
<comment type="similarity">
    <text evidence="1 2">Belongs to the phD/YefM antitoxin family.</text>
</comment>
<proteinExistence type="inferred from homology"/>
<evidence type="ECO:0000256" key="1">
    <source>
        <dbReference type="ARBA" id="ARBA00009981"/>
    </source>
</evidence>
<dbReference type="InterPro" id="IPR036165">
    <property type="entry name" value="YefM-like_sf"/>
</dbReference>
<dbReference type="InterPro" id="IPR006442">
    <property type="entry name" value="Antitoxin_Phd/YefM"/>
</dbReference>
<evidence type="ECO:0000313" key="3">
    <source>
        <dbReference type="EMBL" id="RRR71837.1"/>
    </source>
</evidence>
<dbReference type="NCBIfam" id="TIGR01552">
    <property type="entry name" value="phd_fam"/>
    <property type="match status" value="1"/>
</dbReference>
<dbReference type="SUPFAM" id="SSF143120">
    <property type="entry name" value="YefM-like"/>
    <property type="match status" value="1"/>
</dbReference>